<sequence length="50" mass="5751">MNQVGMLSMDMTIWPSEGIHLLRDLHGFANYFNNSFLSLINQFPCSLRCS</sequence>
<keyword evidence="2" id="KW-1185">Reference proteome</keyword>
<reference evidence="1 2" key="1">
    <citation type="journal article" date="2021" name="Commun. Biol.">
        <title>The genome of Shorea leprosula (Dipterocarpaceae) highlights the ecological relevance of drought in aseasonal tropical rainforests.</title>
        <authorList>
            <person name="Ng K.K.S."/>
            <person name="Kobayashi M.J."/>
            <person name="Fawcett J.A."/>
            <person name="Hatakeyama M."/>
            <person name="Paape T."/>
            <person name="Ng C.H."/>
            <person name="Ang C.C."/>
            <person name="Tnah L.H."/>
            <person name="Lee C.T."/>
            <person name="Nishiyama T."/>
            <person name="Sese J."/>
            <person name="O'Brien M.J."/>
            <person name="Copetti D."/>
            <person name="Mohd Noor M.I."/>
            <person name="Ong R.C."/>
            <person name="Putra M."/>
            <person name="Sireger I.Z."/>
            <person name="Indrioko S."/>
            <person name="Kosugi Y."/>
            <person name="Izuno A."/>
            <person name="Isagi Y."/>
            <person name="Lee S.L."/>
            <person name="Shimizu K.K."/>
        </authorList>
    </citation>
    <scope>NUCLEOTIDE SEQUENCE [LARGE SCALE GENOMIC DNA]</scope>
    <source>
        <strain evidence="1">214</strain>
    </source>
</reference>
<proteinExistence type="predicted"/>
<accession>A0AAV5K9U3</accession>
<name>A0AAV5K9U3_9ROSI</name>
<evidence type="ECO:0000313" key="2">
    <source>
        <dbReference type="Proteomes" id="UP001054252"/>
    </source>
</evidence>
<dbReference type="EMBL" id="BPVZ01000056">
    <property type="protein sequence ID" value="GKV21007.1"/>
    <property type="molecule type" value="Genomic_DNA"/>
</dbReference>
<evidence type="ECO:0000313" key="1">
    <source>
        <dbReference type="EMBL" id="GKV21007.1"/>
    </source>
</evidence>
<gene>
    <name evidence="1" type="ORF">SLEP1_g31042</name>
</gene>
<dbReference type="Proteomes" id="UP001054252">
    <property type="component" value="Unassembled WGS sequence"/>
</dbReference>
<dbReference type="AlphaFoldDB" id="A0AAV5K9U3"/>
<organism evidence="1 2">
    <name type="scientific">Rubroshorea leprosula</name>
    <dbReference type="NCBI Taxonomy" id="152421"/>
    <lineage>
        <taxon>Eukaryota</taxon>
        <taxon>Viridiplantae</taxon>
        <taxon>Streptophyta</taxon>
        <taxon>Embryophyta</taxon>
        <taxon>Tracheophyta</taxon>
        <taxon>Spermatophyta</taxon>
        <taxon>Magnoliopsida</taxon>
        <taxon>eudicotyledons</taxon>
        <taxon>Gunneridae</taxon>
        <taxon>Pentapetalae</taxon>
        <taxon>rosids</taxon>
        <taxon>malvids</taxon>
        <taxon>Malvales</taxon>
        <taxon>Dipterocarpaceae</taxon>
        <taxon>Rubroshorea</taxon>
    </lineage>
</organism>
<comment type="caution">
    <text evidence="1">The sequence shown here is derived from an EMBL/GenBank/DDBJ whole genome shotgun (WGS) entry which is preliminary data.</text>
</comment>
<protein>
    <submittedName>
        <fullName evidence="1">Uncharacterized protein</fullName>
    </submittedName>
</protein>